<reference evidence="2 3" key="1">
    <citation type="journal article" date="2016" name="Genome Biol. Evol.">
        <title>Divergent and convergent evolution of fungal pathogenicity.</title>
        <authorList>
            <person name="Shang Y."/>
            <person name="Xiao G."/>
            <person name="Zheng P."/>
            <person name="Cen K."/>
            <person name="Zhan S."/>
            <person name="Wang C."/>
        </authorList>
    </citation>
    <scope>NUCLEOTIDE SEQUENCE [LARGE SCALE GENOMIC DNA]</scope>
    <source>
        <strain evidence="2 3">RCEF 2490</strain>
    </source>
</reference>
<dbReference type="InterPro" id="IPR036444">
    <property type="entry name" value="PLipase_A2_dom_sf"/>
</dbReference>
<dbReference type="EMBL" id="AZGY01000035">
    <property type="protein sequence ID" value="KZZ87655.1"/>
    <property type="molecule type" value="Genomic_DNA"/>
</dbReference>
<gene>
    <name evidence="2" type="ORF">AAL_08322</name>
</gene>
<dbReference type="Proteomes" id="UP000078544">
    <property type="component" value="Unassembled WGS sequence"/>
</dbReference>
<keyword evidence="1" id="KW-0732">Signal</keyword>
<dbReference type="Pfam" id="PF09056">
    <property type="entry name" value="Phospholip_A2_3"/>
    <property type="match status" value="1"/>
</dbReference>
<dbReference type="OrthoDB" id="5120271at2759"/>
<dbReference type="GO" id="GO:0006644">
    <property type="term" value="P:phospholipid metabolic process"/>
    <property type="evidence" value="ECO:0007669"/>
    <property type="project" value="InterPro"/>
</dbReference>
<protein>
    <submittedName>
        <fullName evidence="2">Phospholipase A2</fullName>
    </submittedName>
</protein>
<keyword evidence="3" id="KW-1185">Reference proteome</keyword>
<accession>A0A167VKD0</accession>
<proteinExistence type="predicted"/>
<dbReference type="GO" id="GO:0004623">
    <property type="term" value="F:phospholipase A2 activity"/>
    <property type="evidence" value="ECO:0007669"/>
    <property type="project" value="InterPro"/>
</dbReference>
<dbReference type="Gene3D" id="1.20.90.10">
    <property type="entry name" value="Phospholipase A2 domain"/>
    <property type="match status" value="1"/>
</dbReference>
<evidence type="ECO:0000313" key="3">
    <source>
        <dbReference type="Proteomes" id="UP000078544"/>
    </source>
</evidence>
<organism evidence="2 3">
    <name type="scientific">Moelleriella libera RCEF 2490</name>
    <dbReference type="NCBI Taxonomy" id="1081109"/>
    <lineage>
        <taxon>Eukaryota</taxon>
        <taxon>Fungi</taxon>
        <taxon>Dikarya</taxon>
        <taxon>Ascomycota</taxon>
        <taxon>Pezizomycotina</taxon>
        <taxon>Sordariomycetes</taxon>
        <taxon>Hypocreomycetidae</taxon>
        <taxon>Hypocreales</taxon>
        <taxon>Clavicipitaceae</taxon>
        <taxon>Moelleriella</taxon>
    </lineage>
</organism>
<dbReference type="SUPFAM" id="SSF48619">
    <property type="entry name" value="Phospholipase A2, PLA2"/>
    <property type="match status" value="1"/>
</dbReference>
<dbReference type="AlphaFoldDB" id="A0A167VKD0"/>
<dbReference type="InterPro" id="IPR015141">
    <property type="entry name" value="PLipase_A2_prok/fun"/>
</dbReference>
<evidence type="ECO:0000256" key="1">
    <source>
        <dbReference type="SAM" id="SignalP"/>
    </source>
</evidence>
<feature type="chain" id="PRO_5007893467" evidence="1">
    <location>
        <begin position="18"/>
        <end position="350"/>
    </location>
</feature>
<dbReference type="GO" id="GO:0050482">
    <property type="term" value="P:arachidonate secretion"/>
    <property type="evidence" value="ECO:0007669"/>
    <property type="project" value="InterPro"/>
</dbReference>
<sequence>MKPNFLALGLLCQAIVGQPSTISRSASELIVSPPEPDVVSRAAGPHGVHVLEKRLACQRQYDEFKMVARKPLSEFQELRNMNPRPERYQCYDWESNGCSIVPDRPLWFNFLPACQRHDFCYANLHLIEAWSDDEREECDYRFLRDMEKTCDDYTVDRRRLAIRDLGFWYTNTTDELRWNWFNLNFDTKNPSDGHYTQRTKCFVNGARSLDTSCSDNAYRFRWSFQADGNTTLHVYYQPEPQVRLEGKVVFNSACKRQTTDGMACDKVDRDLYMWLERVPEEQEQLPKTSLRYIKPLVLRDLSYNYADTNGQLSRDPGNLSFTLEAKNGMCETTKIECLILVQHTDGNQSL</sequence>
<comment type="caution">
    <text evidence="2">The sequence shown here is derived from an EMBL/GenBank/DDBJ whole genome shotgun (WGS) entry which is preliminary data.</text>
</comment>
<evidence type="ECO:0000313" key="2">
    <source>
        <dbReference type="EMBL" id="KZZ87655.1"/>
    </source>
</evidence>
<name>A0A167VKD0_9HYPO</name>
<feature type="signal peptide" evidence="1">
    <location>
        <begin position="1"/>
        <end position="17"/>
    </location>
</feature>